<dbReference type="GO" id="GO:1904680">
    <property type="term" value="F:peptide transmembrane transporter activity"/>
    <property type="evidence" value="ECO:0007669"/>
    <property type="project" value="TreeGrafter"/>
</dbReference>
<keyword evidence="4" id="KW-0732">Signal</keyword>
<dbReference type="InterPro" id="IPR000914">
    <property type="entry name" value="SBP_5_dom"/>
</dbReference>
<dbReference type="GO" id="GO:0043190">
    <property type="term" value="C:ATP-binding cassette (ABC) transporter complex"/>
    <property type="evidence" value="ECO:0007669"/>
    <property type="project" value="InterPro"/>
</dbReference>
<protein>
    <submittedName>
        <fullName evidence="6">Peptide ABC transporter substrate-binding protein</fullName>
    </submittedName>
</protein>
<feature type="domain" description="Solute-binding protein family 5" evidence="5">
    <location>
        <begin position="76"/>
        <end position="454"/>
    </location>
</feature>
<evidence type="ECO:0000256" key="4">
    <source>
        <dbReference type="ARBA" id="ARBA00022729"/>
    </source>
</evidence>
<dbReference type="SUPFAM" id="SSF53850">
    <property type="entry name" value="Periplasmic binding protein-like II"/>
    <property type="match status" value="1"/>
</dbReference>
<dbReference type="PANTHER" id="PTHR30290:SF10">
    <property type="entry name" value="PERIPLASMIC OLIGOPEPTIDE-BINDING PROTEIN-RELATED"/>
    <property type="match status" value="1"/>
</dbReference>
<dbReference type="PIRSF" id="PIRSF002741">
    <property type="entry name" value="MppA"/>
    <property type="match status" value="1"/>
</dbReference>
<keyword evidence="3" id="KW-0813">Transport</keyword>
<comment type="caution">
    <text evidence="6">The sequence shown here is derived from an EMBL/GenBank/DDBJ whole genome shotgun (WGS) entry which is preliminary data.</text>
</comment>
<dbReference type="Gene3D" id="3.40.190.10">
    <property type="entry name" value="Periplasmic binding protein-like II"/>
    <property type="match status" value="1"/>
</dbReference>
<name>A0A934VCF2_9BACT</name>
<dbReference type="PANTHER" id="PTHR30290">
    <property type="entry name" value="PERIPLASMIC BINDING COMPONENT OF ABC TRANSPORTER"/>
    <property type="match status" value="1"/>
</dbReference>
<dbReference type="InterPro" id="IPR039424">
    <property type="entry name" value="SBP_5"/>
</dbReference>
<dbReference type="FunFam" id="3.90.76.10:FF:000001">
    <property type="entry name" value="Oligopeptide ABC transporter substrate-binding protein"/>
    <property type="match status" value="1"/>
</dbReference>
<dbReference type="Gene3D" id="3.90.76.10">
    <property type="entry name" value="Dipeptide-binding Protein, Domain 1"/>
    <property type="match status" value="1"/>
</dbReference>
<keyword evidence="7" id="KW-1185">Reference proteome</keyword>
<proteinExistence type="inferred from homology"/>
<gene>
    <name evidence="6" type="ORF">JIN81_15195</name>
</gene>
<accession>A0A934VCF2</accession>
<dbReference type="Proteomes" id="UP000658278">
    <property type="component" value="Unassembled WGS sequence"/>
</dbReference>
<evidence type="ECO:0000313" key="7">
    <source>
        <dbReference type="Proteomes" id="UP000658278"/>
    </source>
</evidence>
<evidence type="ECO:0000259" key="5">
    <source>
        <dbReference type="Pfam" id="PF00496"/>
    </source>
</evidence>
<comment type="subcellular location">
    <subcellularLocation>
        <location evidence="1">Cell envelope</location>
    </subcellularLocation>
</comment>
<dbReference type="Pfam" id="PF00496">
    <property type="entry name" value="SBP_bac_5"/>
    <property type="match status" value="1"/>
</dbReference>
<evidence type="ECO:0000313" key="6">
    <source>
        <dbReference type="EMBL" id="MBK1828378.1"/>
    </source>
</evidence>
<dbReference type="GO" id="GO:0015833">
    <property type="term" value="P:peptide transport"/>
    <property type="evidence" value="ECO:0007669"/>
    <property type="project" value="TreeGrafter"/>
</dbReference>
<dbReference type="RefSeq" id="WP_200281709.1">
    <property type="nucleotide sequence ID" value="NZ_JAENII010000013.1"/>
</dbReference>
<dbReference type="CDD" id="cd08504">
    <property type="entry name" value="PBP2_OppA"/>
    <property type="match status" value="1"/>
</dbReference>
<dbReference type="PROSITE" id="PS51257">
    <property type="entry name" value="PROKAR_LIPOPROTEIN"/>
    <property type="match status" value="1"/>
</dbReference>
<evidence type="ECO:0000256" key="2">
    <source>
        <dbReference type="ARBA" id="ARBA00005695"/>
    </source>
</evidence>
<evidence type="ECO:0000256" key="3">
    <source>
        <dbReference type="ARBA" id="ARBA00022448"/>
    </source>
</evidence>
<dbReference type="EMBL" id="JAENII010000013">
    <property type="protein sequence ID" value="MBK1828378.1"/>
    <property type="molecule type" value="Genomic_DNA"/>
</dbReference>
<dbReference type="Gene3D" id="3.10.105.10">
    <property type="entry name" value="Dipeptide-binding Protein, Domain 3"/>
    <property type="match status" value="1"/>
</dbReference>
<organism evidence="6 7">
    <name type="scientific">Haloferula rosea</name>
    <dbReference type="NCBI Taxonomy" id="490093"/>
    <lineage>
        <taxon>Bacteria</taxon>
        <taxon>Pseudomonadati</taxon>
        <taxon>Verrucomicrobiota</taxon>
        <taxon>Verrucomicrobiia</taxon>
        <taxon>Verrucomicrobiales</taxon>
        <taxon>Verrucomicrobiaceae</taxon>
        <taxon>Haloferula</taxon>
    </lineage>
</organism>
<dbReference type="InterPro" id="IPR030678">
    <property type="entry name" value="Peptide/Ni-bd"/>
</dbReference>
<dbReference type="AlphaFoldDB" id="A0A934VCF2"/>
<sequence length="532" mass="60381">MRRLLLCLTLPLSILTSCQKETEVARANREGIFLMGNSAEPKSLDHQMVTGVPESKLVGALFEGLVGDDAVGDDVMQPGAAASWSSNEDLTEWTFKLQPEGRWSDGEPVTANDFVFSYRRMLTPDLAAPYAEMLYFIENAEEFNKEQITDFSKVGVKALDDLTLFIKLKEPVPFLPSLTRHYTWFPVPKHVVLQHGDIADRFTDWSELGHIVGNGPFKLIKWRFHDVIEVDQNPYYWDAANVGLNGIRFFPIENPYTEARAFLAGQLHTTYTLPTDLIRTVKEDYPEYLRQEPYVGTTFVRLNTTRPALDDARVRQALSLAINRPLLCEFIMEGYAPAKSLTPKMGSYEPNPVLEFNPEKARKLLAEAGYPEGAGFPRYSMLISRPSARASAEALQAMWKEHLGILVDIQNKDWGSYISAQQSLDFDMASAGWIGDYLDPTTFLNMWTEGNGNNNTGWHDAEFERILDEAAQKAEPQDRLDMLKQAEDILMKEQPLLPVSWYSRNYLLQPNVKGWHPLLLDNHPWKALSLEP</sequence>
<dbReference type="GO" id="GO:0030288">
    <property type="term" value="C:outer membrane-bounded periplasmic space"/>
    <property type="evidence" value="ECO:0007669"/>
    <property type="project" value="UniProtKB-ARBA"/>
</dbReference>
<comment type="similarity">
    <text evidence="2">Belongs to the bacterial solute-binding protein 5 family.</text>
</comment>
<reference evidence="6" key="1">
    <citation type="submission" date="2021-01" db="EMBL/GenBank/DDBJ databases">
        <title>Modified the classification status of verrucomicrobia.</title>
        <authorList>
            <person name="Feng X."/>
        </authorList>
    </citation>
    <scope>NUCLEOTIDE SEQUENCE</scope>
    <source>
        <strain evidence="6">KCTC 22201</strain>
    </source>
</reference>
<evidence type="ECO:0000256" key="1">
    <source>
        <dbReference type="ARBA" id="ARBA00004196"/>
    </source>
</evidence>